<dbReference type="GO" id="GO:0016301">
    <property type="term" value="F:kinase activity"/>
    <property type="evidence" value="ECO:0007669"/>
    <property type="project" value="UniProtKB-KW"/>
</dbReference>
<dbReference type="Proteomes" id="UP000198901">
    <property type="component" value="Unassembled WGS sequence"/>
</dbReference>
<dbReference type="PROSITE" id="PS01125">
    <property type="entry name" value="ROK"/>
    <property type="match status" value="1"/>
</dbReference>
<keyword evidence="1" id="KW-0808">Transferase</keyword>
<dbReference type="STRING" id="563176.SAMN04488090_3686"/>
<reference evidence="1 2" key="1">
    <citation type="submission" date="2016-10" db="EMBL/GenBank/DDBJ databases">
        <authorList>
            <person name="de Groot N.N."/>
        </authorList>
    </citation>
    <scope>NUCLEOTIDE SEQUENCE [LARGE SCALE GENOMIC DNA]</scope>
    <source>
        <strain evidence="1 2">DSM 21668</strain>
    </source>
</reference>
<dbReference type="InterPro" id="IPR043129">
    <property type="entry name" value="ATPase_NBD"/>
</dbReference>
<dbReference type="OrthoDB" id="9810372at2"/>
<sequence>MQPTAIGIDLGGTNIKGLLVSADGEIHRQHYIPTADTGDGSWKESVAEMVRYLEGYLQTPVSGVGISAPGLPDATNETISVMPGRLAGLEHFRWSEFLGRPARVINDAHAALMAEARFGNLRGYRNALLLTLGTGVGGGLLLDGRLYQGVGQMAGHLGHTVVDAGLHTRGITGMPGSLEHAIGNHSVPERTCGKYTSTWELVEAYRKGEPVATWAWLQSVQRLATALASWMNAFSPECIALAGGITLAEDALFDPLRSFLHLYEWTPGGKQTPIVQAHFGDMAGALGAAGFVLHPS</sequence>
<gene>
    <name evidence="1" type="ORF">SAMN04488090_3686</name>
</gene>
<dbReference type="SUPFAM" id="SSF53067">
    <property type="entry name" value="Actin-like ATPase domain"/>
    <property type="match status" value="1"/>
</dbReference>
<dbReference type="InterPro" id="IPR000600">
    <property type="entry name" value="ROK"/>
</dbReference>
<dbReference type="Pfam" id="PF00480">
    <property type="entry name" value="ROK"/>
    <property type="match status" value="1"/>
</dbReference>
<dbReference type="PANTHER" id="PTHR18964">
    <property type="entry name" value="ROK (REPRESSOR, ORF, KINASE) FAMILY"/>
    <property type="match status" value="1"/>
</dbReference>
<keyword evidence="1" id="KW-0418">Kinase</keyword>
<dbReference type="PANTHER" id="PTHR18964:SF169">
    <property type="entry name" value="N-ACETYLMANNOSAMINE KINASE"/>
    <property type="match status" value="1"/>
</dbReference>
<evidence type="ECO:0000313" key="1">
    <source>
        <dbReference type="EMBL" id="SDM55351.1"/>
    </source>
</evidence>
<proteinExistence type="predicted"/>
<accession>A0A1G9U5Y9</accession>
<evidence type="ECO:0000313" key="2">
    <source>
        <dbReference type="Proteomes" id="UP000198901"/>
    </source>
</evidence>
<keyword evidence="2" id="KW-1185">Reference proteome</keyword>
<protein>
    <submittedName>
        <fullName evidence="1">Glucokinase</fullName>
    </submittedName>
</protein>
<dbReference type="CDD" id="cd23763">
    <property type="entry name" value="ASKHA_ATPase_ROK"/>
    <property type="match status" value="1"/>
</dbReference>
<name>A0A1G9U5Y9_9BACT</name>
<dbReference type="AlphaFoldDB" id="A0A1G9U5Y9"/>
<dbReference type="EMBL" id="FNGS01000007">
    <property type="protein sequence ID" value="SDM55351.1"/>
    <property type="molecule type" value="Genomic_DNA"/>
</dbReference>
<dbReference type="InterPro" id="IPR049874">
    <property type="entry name" value="ROK_cs"/>
</dbReference>
<organism evidence="1 2">
    <name type="scientific">Siphonobacter aquaeclarae</name>
    <dbReference type="NCBI Taxonomy" id="563176"/>
    <lineage>
        <taxon>Bacteria</taxon>
        <taxon>Pseudomonadati</taxon>
        <taxon>Bacteroidota</taxon>
        <taxon>Cytophagia</taxon>
        <taxon>Cytophagales</taxon>
        <taxon>Cytophagaceae</taxon>
        <taxon>Siphonobacter</taxon>
    </lineage>
</organism>
<dbReference type="RefSeq" id="WP_093205648.1">
    <property type="nucleotide sequence ID" value="NZ_FNGS01000007.1"/>
</dbReference>
<dbReference type="Gene3D" id="3.30.420.40">
    <property type="match status" value="2"/>
</dbReference>